<dbReference type="NCBIfam" id="TIGR03280">
    <property type="entry name" value="methan_mark_11"/>
    <property type="match status" value="1"/>
</dbReference>
<dbReference type="EMBL" id="JABXWR010000001">
    <property type="protein sequence ID" value="NVO66574.1"/>
    <property type="molecule type" value="Genomic_DNA"/>
</dbReference>
<dbReference type="Proteomes" id="UP000570823">
    <property type="component" value="Unassembled WGS sequence"/>
</dbReference>
<keyword evidence="3" id="KW-1185">Reference proteome</keyword>
<feature type="domain" description="TiaS-like TCKD" evidence="1">
    <location>
        <begin position="152"/>
        <end position="211"/>
    </location>
</feature>
<dbReference type="RefSeq" id="WP_176788257.1">
    <property type="nucleotide sequence ID" value="NZ_JABXWR010000001.1"/>
</dbReference>
<dbReference type="OrthoDB" id="52716at2157"/>
<sequence length="302" mass="31427">MESDLKAGSEGLPDPYVVSYPLIVGIADPGGDRIEVVEFYECIGGAQWVRRHYAQSPIVLSARSVGGTTRYVLRAGAAPLNLEGSRFPAGIAGASVDGDEIAVAYLGMGGGGVGAAACRARAGGVIGADCDDSGGGKVAGSTIRLPRRERVIIGVDDTDTPEAGATWTLVHNIAKAVADDASVYLSHTIVQLFPVPFRTKNCVACAVEFASTDPDGLVGRFAGLLRRHTLSEETGMAVHIGFDPSPLRAYGEAVKRGQVSRADLDAVSGHVRVVMDGRGLIGAVAAIPFYTEFEEALALWTG</sequence>
<gene>
    <name evidence="2" type="ORF">HWN36_04455</name>
</gene>
<evidence type="ECO:0000259" key="1">
    <source>
        <dbReference type="Pfam" id="PF22641"/>
    </source>
</evidence>
<name>A0A7K4HMU7_9EURY</name>
<organism evidence="2 3">
    <name type="scientific">Methanofollis tationis</name>
    <dbReference type="NCBI Taxonomy" id="81417"/>
    <lineage>
        <taxon>Archaea</taxon>
        <taxon>Methanobacteriati</taxon>
        <taxon>Methanobacteriota</taxon>
        <taxon>Stenosarchaea group</taxon>
        <taxon>Methanomicrobia</taxon>
        <taxon>Methanomicrobiales</taxon>
        <taxon>Methanomicrobiaceae</taxon>
        <taxon>Methanofollis</taxon>
    </lineage>
</organism>
<proteinExistence type="predicted"/>
<evidence type="ECO:0000313" key="3">
    <source>
        <dbReference type="Proteomes" id="UP000570823"/>
    </source>
</evidence>
<dbReference type="PANTHER" id="PTHR40705">
    <property type="entry name" value="TRNA(ILE2) 2-AGMATINYLCYTIDINE SYNTHETASE TIAS"/>
    <property type="match status" value="1"/>
</dbReference>
<dbReference type="PANTHER" id="PTHR40705:SF2">
    <property type="entry name" value="DUF1743 DOMAIN-CONTAINING PROTEIN"/>
    <property type="match status" value="1"/>
</dbReference>
<protein>
    <recommendedName>
        <fullName evidence="1">TiaS-like TCKD domain-containing protein</fullName>
    </recommendedName>
</protein>
<reference evidence="2 3" key="1">
    <citation type="submission" date="2020-06" db="EMBL/GenBank/DDBJ databases">
        <title>Methanofollis fontis sp. nov., a methanogen isolated from marine sediments near a cold seep at Four-Way Closure Ridge offshore southwestern Taiwan.</title>
        <authorList>
            <person name="Chen S.-C."/>
            <person name="Teng N.-H."/>
            <person name="Lin Y.-S."/>
            <person name="Lai M.-C."/>
            <person name="Chen H.-H."/>
            <person name="Wang C.-C."/>
        </authorList>
    </citation>
    <scope>NUCLEOTIDE SEQUENCE [LARGE SCALE GENOMIC DNA]</scope>
    <source>
        <strain evidence="2 3">DSM 2702</strain>
    </source>
</reference>
<dbReference type="AlphaFoldDB" id="A0A7K4HMU7"/>
<dbReference type="Pfam" id="PF22641">
    <property type="entry name" value="TiaS_TCKD"/>
    <property type="match status" value="1"/>
</dbReference>
<dbReference type="Gene3D" id="3.30.70.2200">
    <property type="match status" value="1"/>
</dbReference>
<comment type="caution">
    <text evidence="2">The sequence shown here is derived from an EMBL/GenBank/DDBJ whole genome shotgun (WGS) entry which is preliminary data.</text>
</comment>
<evidence type="ECO:0000313" key="2">
    <source>
        <dbReference type="EMBL" id="NVO66574.1"/>
    </source>
</evidence>
<accession>A0A7K4HMU7</accession>
<dbReference type="InterPro" id="IPR017674">
    <property type="entry name" value="Methan_mark_11"/>
</dbReference>
<dbReference type="InterPro" id="IPR053870">
    <property type="entry name" value="TiaS-like_TCKD"/>
</dbReference>